<dbReference type="GO" id="GO:0016020">
    <property type="term" value="C:membrane"/>
    <property type="evidence" value="ECO:0007669"/>
    <property type="project" value="InterPro"/>
</dbReference>
<evidence type="ECO:0000259" key="1">
    <source>
        <dbReference type="Pfam" id="PF00005"/>
    </source>
</evidence>
<proteinExistence type="predicted"/>
<dbReference type="Proteomes" id="UP000663836">
    <property type="component" value="Unassembled WGS sequence"/>
</dbReference>
<dbReference type="GO" id="GO:0016887">
    <property type="term" value="F:ATP hydrolysis activity"/>
    <property type="evidence" value="ECO:0007669"/>
    <property type="project" value="InterPro"/>
</dbReference>
<evidence type="ECO:0000313" key="4">
    <source>
        <dbReference type="Proteomes" id="UP000663864"/>
    </source>
</evidence>
<feature type="domain" description="ABC transporter" evidence="1">
    <location>
        <begin position="56"/>
        <end position="96"/>
    </location>
</feature>
<dbReference type="Gene3D" id="3.40.50.300">
    <property type="entry name" value="P-loop containing nucleotide triphosphate hydrolases"/>
    <property type="match status" value="1"/>
</dbReference>
<dbReference type="PANTHER" id="PTHR19229:SF250">
    <property type="entry name" value="ABC TRANSPORTER DOMAIN-CONTAINING PROTEIN-RELATED"/>
    <property type="match status" value="1"/>
</dbReference>
<dbReference type="Proteomes" id="UP000663864">
    <property type="component" value="Unassembled WGS sequence"/>
</dbReference>
<evidence type="ECO:0000313" key="3">
    <source>
        <dbReference type="EMBL" id="CAF4189902.1"/>
    </source>
</evidence>
<dbReference type="GO" id="GO:0005319">
    <property type="term" value="F:lipid transporter activity"/>
    <property type="evidence" value="ECO:0007669"/>
    <property type="project" value="TreeGrafter"/>
</dbReference>
<name>A0A815EVK5_9BILA</name>
<dbReference type="EMBL" id="CAJOBD010013376">
    <property type="protein sequence ID" value="CAF4189902.1"/>
    <property type="molecule type" value="Genomic_DNA"/>
</dbReference>
<dbReference type="SUPFAM" id="SSF52540">
    <property type="entry name" value="P-loop containing nucleoside triphosphate hydrolases"/>
    <property type="match status" value="1"/>
</dbReference>
<dbReference type="AlphaFoldDB" id="A0A815EVK5"/>
<dbReference type="GO" id="GO:0005524">
    <property type="term" value="F:ATP binding"/>
    <property type="evidence" value="ECO:0007669"/>
    <property type="project" value="InterPro"/>
</dbReference>
<evidence type="ECO:0000313" key="2">
    <source>
        <dbReference type="EMBL" id="CAF1315052.1"/>
    </source>
</evidence>
<dbReference type="InterPro" id="IPR026082">
    <property type="entry name" value="ABCA"/>
</dbReference>
<gene>
    <name evidence="3" type="ORF">JBS370_LOCUS35967</name>
    <name evidence="2" type="ORF">ZHD862_LOCUS28702</name>
</gene>
<accession>A0A815EVK5</accession>
<protein>
    <recommendedName>
        <fullName evidence="1">ABC transporter domain-containing protein</fullName>
    </recommendedName>
</protein>
<dbReference type="EMBL" id="CAJNOT010002428">
    <property type="protein sequence ID" value="CAF1315052.1"/>
    <property type="molecule type" value="Genomic_DNA"/>
</dbReference>
<dbReference type="PANTHER" id="PTHR19229">
    <property type="entry name" value="ATP-BINDING CASSETTE TRANSPORTER SUBFAMILY A ABCA"/>
    <property type="match status" value="1"/>
</dbReference>
<dbReference type="InterPro" id="IPR003439">
    <property type="entry name" value="ABC_transporter-like_ATP-bd"/>
</dbReference>
<comment type="caution">
    <text evidence="2">The sequence shown here is derived from an EMBL/GenBank/DDBJ whole genome shotgun (WGS) entry which is preliminary data.</text>
</comment>
<sequence length="96" mass="10843">MNDSGLLRFSFLNFYKSNFDENTLDDDVLAERHRILNLNHLQKTENTMLAVNHFIFGAKRDEAFGLLGYNSAGKTTTFRIIVGDEIATHGTAYIDG</sequence>
<dbReference type="GO" id="GO:0140359">
    <property type="term" value="F:ABC-type transporter activity"/>
    <property type="evidence" value="ECO:0007669"/>
    <property type="project" value="InterPro"/>
</dbReference>
<organism evidence="2 4">
    <name type="scientific">Rotaria sordida</name>
    <dbReference type="NCBI Taxonomy" id="392033"/>
    <lineage>
        <taxon>Eukaryota</taxon>
        <taxon>Metazoa</taxon>
        <taxon>Spiralia</taxon>
        <taxon>Gnathifera</taxon>
        <taxon>Rotifera</taxon>
        <taxon>Eurotatoria</taxon>
        <taxon>Bdelloidea</taxon>
        <taxon>Philodinida</taxon>
        <taxon>Philodinidae</taxon>
        <taxon>Rotaria</taxon>
    </lineage>
</organism>
<reference evidence="2" key="1">
    <citation type="submission" date="2021-02" db="EMBL/GenBank/DDBJ databases">
        <authorList>
            <person name="Nowell W R."/>
        </authorList>
    </citation>
    <scope>NUCLEOTIDE SEQUENCE</scope>
</reference>
<dbReference type="InterPro" id="IPR027417">
    <property type="entry name" value="P-loop_NTPase"/>
</dbReference>
<dbReference type="Pfam" id="PF00005">
    <property type="entry name" value="ABC_tran"/>
    <property type="match status" value="1"/>
</dbReference>